<feature type="region of interest" description="Disordered" evidence="1">
    <location>
        <begin position="1"/>
        <end position="53"/>
    </location>
</feature>
<reference evidence="2 3" key="1">
    <citation type="submission" date="2020-06" db="EMBL/GenBank/DDBJ databases">
        <authorList>
            <person name="Li R."/>
            <person name="Bekaert M."/>
        </authorList>
    </citation>
    <scope>NUCLEOTIDE SEQUENCE [LARGE SCALE GENOMIC DNA]</scope>
    <source>
        <strain evidence="3">wild</strain>
    </source>
</reference>
<dbReference type="GO" id="GO:0006310">
    <property type="term" value="P:DNA recombination"/>
    <property type="evidence" value="ECO:0007669"/>
    <property type="project" value="InterPro"/>
</dbReference>
<dbReference type="InterPro" id="IPR013762">
    <property type="entry name" value="Integrase-like_cat_sf"/>
</dbReference>
<organism evidence="2 3">
    <name type="scientific">Mytilus coruscus</name>
    <name type="common">Sea mussel</name>
    <dbReference type="NCBI Taxonomy" id="42192"/>
    <lineage>
        <taxon>Eukaryota</taxon>
        <taxon>Metazoa</taxon>
        <taxon>Spiralia</taxon>
        <taxon>Lophotrochozoa</taxon>
        <taxon>Mollusca</taxon>
        <taxon>Bivalvia</taxon>
        <taxon>Autobranchia</taxon>
        <taxon>Pteriomorphia</taxon>
        <taxon>Mytilida</taxon>
        <taxon>Mytiloidea</taxon>
        <taxon>Mytilidae</taxon>
        <taxon>Mytilinae</taxon>
        <taxon>Mytilus</taxon>
    </lineage>
</organism>
<keyword evidence="3" id="KW-1185">Reference proteome</keyword>
<proteinExistence type="predicted"/>
<gene>
    <name evidence="2" type="ORF">MCOR_35983</name>
</gene>
<sequence length="213" mass="24616">MPRGRGNRRQQDPIGGREQLPQWVRKEAQQPQRVVRNLRRRPPADADEEAPLEKRRRVDERQLVAMHPDVDFQKLLGGCDRLYKSKDLREPITIDILIRLNAALRHVCSSRYETIMFQTALNLAFAAFLRVSEFALSSNVIHEHVLHRRDVYIDHVKNQLFVTIKFSKTDQKGRSTTLVVDKNESNEICPLHSLKAFLQIRPGNDGPVLNKGL</sequence>
<dbReference type="InterPro" id="IPR052925">
    <property type="entry name" value="Phage_Integrase-like_Recomb"/>
</dbReference>
<dbReference type="Gene3D" id="1.10.443.10">
    <property type="entry name" value="Intergrase catalytic core"/>
    <property type="match status" value="1"/>
</dbReference>
<protein>
    <recommendedName>
        <fullName evidence="4">Tyr recombinase domain-containing protein</fullName>
    </recommendedName>
</protein>
<dbReference type="OrthoDB" id="9863428at2759"/>
<evidence type="ECO:0008006" key="4">
    <source>
        <dbReference type="Google" id="ProtNLM"/>
    </source>
</evidence>
<name>A0A6J8D2G7_MYTCO</name>
<evidence type="ECO:0000313" key="2">
    <source>
        <dbReference type="EMBL" id="CAC5401971.1"/>
    </source>
</evidence>
<dbReference type="EMBL" id="CACVKT020006485">
    <property type="protein sequence ID" value="CAC5401971.1"/>
    <property type="molecule type" value="Genomic_DNA"/>
</dbReference>
<dbReference type="PANTHER" id="PTHR34605:SF3">
    <property type="entry name" value="P CELL-TYPE AGGLUTINATION PROTEIN MAP4-LIKE-RELATED"/>
    <property type="match status" value="1"/>
</dbReference>
<dbReference type="AlphaFoldDB" id="A0A6J8D2G7"/>
<dbReference type="PANTHER" id="PTHR34605">
    <property type="entry name" value="PHAGE_INTEGRASE DOMAIN-CONTAINING PROTEIN"/>
    <property type="match status" value="1"/>
</dbReference>
<dbReference type="Proteomes" id="UP000507470">
    <property type="component" value="Unassembled WGS sequence"/>
</dbReference>
<dbReference type="GO" id="GO:0003677">
    <property type="term" value="F:DNA binding"/>
    <property type="evidence" value="ECO:0007669"/>
    <property type="project" value="InterPro"/>
</dbReference>
<evidence type="ECO:0000256" key="1">
    <source>
        <dbReference type="SAM" id="MobiDB-lite"/>
    </source>
</evidence>
<dbReference type="GO" id="GO:0015074">
    <property type="term" value="P:DNA integration"/>
    <property type="evidence" value="ECO:0007669"/>
    <property type="project" value="InterPro"/>
</dbReference>
<accession>A0A6J8D2G7</accession>
<evidence type="ECO:0000313" key="3">
    <source>
        <dbReference type="Proteomes" id="UP000507470"/>
    </source>
</evidence>